<comment type="caution">
    <text evidence="1">The sequence shown here is derived from an EMBL/GenBank/DDBJ whole genome shotgun (WGS) entry which is preliminary data.</text>
</comment>
<dbReference type="AlphaFoldDB" id="A0A0D0K1L6"/>
<dbReference type="EMBL" id="JXQW01000019">
    <property type="protein sequence ID" value="KIQ02151.1"/>
    <property type="molecule type" value="Genomic_DNA"/>
</dbReference>
<organism evidence="1 2">
    <name type="scientific">Pseudomonas fulva</name>
    <dbReference type="NCBI Taxonomy" id="47880"/>
    <lineage>
        <taxon>Bacteria</taxon>
        <taxon>Pseudomonadati</taxon>
        <taxon>Pseudomonadota</taxon>
        <taxon>Gammaproteobacteria</taxon>
        <taxon>Pseudomonadales</taxon>
        <taxon>Pseudomonadaceae</taxon>
        <taxon>Pseudomonas</taxon>
    </lineage>
</organism>
<gene>
    <name evidence="1" type="ORF">RU08_07755</name>
</gene>
<proteinExistence type="predicted"/>
<sequence>MLMNLEQCRGSADPRAAMARRIRRPGVLMRPIERRSIDLQIGAQSKHAAVLNSPAFLVIGQVLSPTKHCAFKDIYDAVRH</sequence>
<reference evidence="1 2" key="1">
    <citation type="submission" date="2014-12" db="EMBL/GenBank/DDBJ databases">
        <title>16Stimator: statistical estimation of ribosomal gene copy numbers from draft genome assemblies.</title>
        <authorList>
            <person name="Perisin M.A."/>
            <person name="Vetter M."/>
            <person name="Gilbert J.A."/>
            <person name="Bergelson J."/>
        </authorList>
    </citation>
    <scope>NUCLEOTIDE SEQUENCE [LARGE SCALE GENOMIC DNA]</scope>
    <source>
        <strain evidence="1 2">MEJ086</strain>
    </source>
</reference>
<evidence type="ECO:0000313" key="1">
    <source>
        <dbReference type="EMBL" id="KIQ02151.1"/>
    </source>
</evidence>
<dbReference type="Proteomes" id="UP000032068">
    <property type="component" value="Unassembled WGS sequence"/>
</dbReference>
<evidence type="ECO:0000313" key="2">
    <source>
        <dbReference type="Proteomes" id="UP000032068"/>
    </source>
</evidence>
<accession>A0A0D0K1L6</accession>
<protein>
    <submittedName>
        <fullName evidence="1">Uncharacterized protein</fullName>
    </submittedName>
</protein>
<name>A0A0D0K1L6_9PSED</name>